<name>A0A0N4YLD4_NIPBR</name>
<protein>
    <submittedName>
        <fullName evidence="3">Cytochrome P450</fullName>
    </submittedName>
</protein>
<evidence type="ECO:0000313" key="2">
    <source>
        <dbReference type="Proteomes" id="UP000271162"/>
    </source>
</evidence>
<accession>A0A0N4YLD4</accession>
<sequence>MQGQLVTADFWPTHWTPLRYDDMEKRVVEPSAF</sequence>
<keyword evidence="2" id="KW-1185">Reference proteome</keyword>
<evidence type="ECO:0000313" key="1">
    <source>
        <dbReference type="EMBL" id="VDL81636.1"/>
    </source>
</evidence>
<dbReference type="Proteomes" id="UP000271162">
    <property type="component" value="Unassembled WGS sequence"/>
</dbReference>
<dbReference type="WBParaSite" id="NBR_0001791501-mRNA-1">
    <property type="protein sequence ID" value="NBR_0001791501-mRNA-1"/>
    <property type="gene ID" value="NBR_0001791501"/>
</dbReference>
<reference evidence="3" key="1">
    <citation type="submission" date="2017-02" db="UniProtKB">
        <authorList>
            <consortium name="WormBaseParasite"/>
        </authorList>
    </citation>
    <scope>IDENTIFICATION</scope>
</reference>
<reference evidence="1 2" key="2">
    <citation type="submission" date="2018-11" db="EMBL/GenBank/DDBJ databases">
        <authorList>
            <consortium name="Pathogen Informatics"/>
        </authorList>
    </citation>
    <scope>NUCLEOTIDE SEQUENCE [LARGE SCALE GENOMIC DNA]</scope>
</reference>
<gene>
    <name evidence="1" type="ORF">NBR_LOCUS17916</name>
</gene>
<evidence type="ECO:0000313" key="3">
    <source>
        <dbReference type="WBParaSite" id="NBR_0001791501-mRNA-1"/>
    </source>
</evidence>
<dbReference type="AlphaFoldDB" id="A0A0N4YLD4"/>
<dbReference type="EMBL" id="UYSL01023059">
    <property type="protein sequence ID" value="VDL81636.1"/>
    <property type="molecule type" value="Genomic_DNA"/>
</dbReference>
<organism evidence="3">
    <name type="scientific">Nippostrongylus brasiliensis</name>
    <name type="common">Rat hookworm</name>
    <dbReference type="NCBI Taxonomy" id="27835"/>
    <lineage>
        <taxon>Eukaryota</taxon>
        <taxon>Metazoa</taxon>
        <taxon>Ecdysozoa</taxon>
        <taxon>Nematoda</taxon>
        <taxon>Chromadorea</taxon>
        <taxon>Rhabditida</taxon>
        <taxon>Rhabditina</taxon>
        <taxon>Rhabditomorpha</taxon>
        <taxon>Strongyloidea</taxon>
        <taxon>Heligmosomidae</taxon>
        <taxon>Nippostrongylus</taxon>
    </lineage>
</organism>
<proteinExistence type="predicted"/>